<evidence type="ECO:0000313" key="2">
    <source>
        <dbReference type="Proteomes" id="UP000199417"/>
    </source>
</evidence>
<dbReference type="InterPro" id="IPR021866">
    <property type="entry name" value="SpoIIAA-like"/>
</dbReference>
<reference evidence="1 2" key="1">
    <citation type="submission" date="2016-10" db="EMBL/GenBank/DDBJ databases">
        <authorList>
            <person name="de Groot N.N."/>
        </authorList>
    </citation>
    <scope>NUCLEOTIDE SEQUENCE [LARGE SCALE GENOMIC DNA]</scope>
    <source>
        <strain evidence="1 2">JCM 11308</strain>
    </source>
</reference>
<dbReference type="Pfam" id="PF11964">
    <property type="entry name" value="SpoIIAA-like"/>
    <property type="match status" value="1"/>
</dbReference>
<accession>A0A1G6UXD6</accession>
<dbReference type="InterPro" id="IPR036513">
    <property type="entry name" value="STAS_dom_sf"/>
</dbReference>
<dbReference type="RefSeq" id="WP_072845317.1">
    <property type="nucleotide sequence ID" value="NZ_FNAB01000004.1"/>
</dbReference>
<dbReference type="AlphaFoldDB" id="A0A1G6UXD6"/>
<organism evidence="1 2">
    <name type="scientific">Rhodococcus tukisamuensis</name>
    <dbReference type="NCBI Taxonomy" id="168276"/>
    <lineage>
        <taxon>Bacteria</taxon>
        <taxon>Bacillati</taxon>
        <taxon>Actinomycetota</taxon>
        <taxon>Actinomycetes</taxon>
        <taxon>Mycobacteriales</taxon>
        <taxon>Nocardiaceae</taxon>
        <taxon>Rhodococcus</taxon>
    </lineage>
</organism>
<dbReference type="Gene3D" id="3.40.50.10600">
    <property type="entry name" value="SpoIIaa-like domains"/>
    <property type="match status" value="1"/>
</dbReference>
<evidence type="ECO:0000313" key="1">
    <source>
        <dbReference type="EMBL" id="SDD45911.1"/>
    </source>
</evidence>
<dbReference type="EMBL" id="FNAB01000004">
    <property type="protein sequence ID" value="SDD45911.1"/>
    <property type="molecule type" value="Genomic_DNA"/>
</dbReference>
<dbReference type="Proteomes" id="UP000199417">
    <property type="component" value="Unassembled WGS sequence"/>
</dbReference>
<keyword evidence="2" id="KW-1185">Reference proteome</keyword>
<protein>
    <submittedName>
        <fullName evidence="1">SpoIIAA-like</fullName>
    </submittedName>
</protein>
<gene>
    <name evidence="1" type="ORF">SAMN05444580_104326</name>
</gene>
<name>A0A1G6UXD6_9NOCA</name>
<dbReference type="InterPro" id="IPR038396">
    <property type="entry name" value="SpoIIAA-like_sf"/>
</dbReference>
<sequence length="122" mass="13516">MIEAIENLPDGTLGFRATGTVTAQDYRDVLDPAIDAKIAADEKVNLVYVLGDDLSRYTAGALWQDAELESRPRRSWGRIGLVTDHEWIGKAIHLISFLMPCEVRSFALADELAAIEWVSQGK</sequence>
<dbReference type="SUPFAM" id="SSF52091">
    <property type="entry name" value="SpoIIaa-like"/>
    <property type="match status" value="1"/>
</dbReference>
<proteinExistence type="predicted"/>